<accession>A0ABV0T6A6</accession>
<proteinExistence type="predicted"/>
<sequence>MCLNLRIKQLTRIRFKPPAAASASPVKSSFSRKESPAYHCHLRLVEACQLREILSSSLSMLSTGAKDAVCFQFLHDLFSPQRLKDLE</sequence>
<reference evidence="1 2" key="1">
    <citation type="submission" date="2021-06" db="EMBL/GenBank/DDBJ databases">
        <authorList>
            <person name="Palmer J.M."/>
        </authorList>
    </citation>
    <scope>NUCLEOTIDE SEQUENCE [LARGE SCALE GENOMIC DNA]</scope>
    <source>
        <strain evidence="2">if_2019</strain>
        <tissue evidence="1">Muscle</tissue>
    </source>
</reference>
<evidence type="ECO:0000313" key="1">
    <source>
        <dbReference type="EMBL" id="MEQ2227458.1"/>
    </source>
</evidence>
<protein>
    <submittedName>
        <fullName evidence="1">Uncharacterized protein</fullName>
    </submittedName>
</protein>
<name>A0ABV0T6A6_9TELE</name>
<dbReference type="Proteomes" id="UP001482620">
    <property type="component" value="Unassembled WGS sequence"/>
</dbReference>
<evidence type="ECO:0000313" key="2">
    <source>
        <dbReference type="Proteomes" id="UP001482620"/>
    </source>
</evidence>
<organism evidence="1 2">
    <name type="scientific">Ilyodon furcidens</name>
    <name type="common">goldbreast splitfin</name>
    <dbReference type="NCBI Taxonomy" id="33524"/>
    <lineage>
        <taxon>Eukaryota</taxon>
        <taxon>Metazoa</taxon>
        <taxon>Chordata</taxon>
        <taxon>Craniata</taxon>
        <taxon>Vertebrata</taxon>
        <taxon>Euteleostomi</taxon>
        <taxon>Actinopterygii</taxon>
        <taxon>Neopterygii</taxon>
        <taxon>Teleostei</taxon>
        <taxon>Neoteleostei</taxon>
        <taxon>Acanthomorphata</taxon>
        <taxon>Ovalentaria</taxon>
        <taxon>Atherinomorphae</taxon>
        <taxon>Cyprinodontiformes</taxon>
        <taxon>Goodeidae</taxon>
        <taxon>Ilyodon</taxon>
    </lineage>
</organism>
<keyword evidence="2" id="KW-1185">Reference proteome</keyword>
<dbReference type="EMBL" id="JAHRIQ010020360">
    <property type="protein sequence ID" value="MEQ2227458.1"/>
    <property type="molecule type" value="Genomic_DNA"/>
</dbReference>
<gene>
    <name evidence="1" type="ORF">ILYODFUR_037893</name>
</gene>
<comment type="caution">
    <text evidence="1">The sequence shown here is derived from an EMBL/GenBank/DDBJ whole genome shotgun (WGS) entry which is preliminary data.</text>
</comment>